<protein>
    <submittedName>
        <fullName evidence="1">Uncharacterized protein</fullName>
    </submittedName>
</protein>
<comment type="caution">
    <text evidence="1">The sequence shown here is derived from an EMBL/GenBank/DDBJ whole genome shotgun (WGS) entry which is preliminary data.</text>
</comment>
<name>A0ABC8T0A0_9AQUA</name>
<proteinExistence type="predicted"/>
<dbReference type="EMBL" id="CAUOFW020003905">
    <property type="protein sequence ID" value="CAK9162595.1"/>
    <property type="molecule type" value="Genomic_DNA"/>
</dbReference>
<reference evidence="1 2" key="1">
    <citation type="submission" date="2024-02" db="EMBL/GenBank/DDBJ databases">
        <authorList>
            <person name="Vignale AGUSTIN F."/>
            <person name="Sosa J E."/>
            <person name="Modenutti C."/>
        </authorList>
    </citation>
    <scope>NUCLEOTIDE SEQUENCE [LARGE SCALE GENOMIC DNA]</scope>
</reference>
<organism evidence="1 2">
    <name type="scientific">Ilex paraguariensis</name>
    <name type="common">yerba mate</name>
    <dbReference type="NCBI Taxonomy" id="185542"/>
    <lineage>
        <taxon>Eukaryota</taxon>
        <taxon>Viridiplantae</taxon>
        <taxon>Streptophyta</taxon>
        <taxon>Embryophyta</taxon>
        <taxon>Tracheophyta</taxon>
        <taxon>Spermatophyta</taxon>
        <taxon>Magnoliopsida</taxon>
        <taxon>eudicotyledons</taxon>
        <taxon>Gunneridae</taxon>
        <taxon>Pentapetalae</taxon>
        <taxon>asterids</taxon>
        <taxon>campanulids</taxon>
        <taxon>Aquifoliales</taxon>
        <taxon>Aquifoliaceae</taxon>
        <taxon>Ilex</taxon>
    </lineage>
</organism>
<evidence type="ECO:0000313" key="1">
    <source>
        <dbReference type="EMBL" id="CAK9162595.1"/>
    </source>
</evidence>
<dbReference type="Pfam" id="PF03140">
    <property type="entry name" value="DUF247"/>
    <property type="match status" value="1"/>
</dbReference>
<accession>A0ABC8T0A0</accession>
<dbReference type="Proteomes" id="UP001642360">
    <property type="component" value="Unassembled WGS sequence"/>
</dbReference>
<dbReference type="InterPro" id="IPR004158">
    <property type="entry name" value="DUF247_pln"/>
</dbReference>
<gene>
    <name evidence="1" type="ORF">ILEXP_LOCUS31472</name>
</gene>
<evidence type="ECO:0000313" key="2">
    <source>
        <dbReference type="Proteomes" id="UP001642360"/>
    </source>
</evidence>
<keyword evidence="2" id="KW-1185">Reference proteome</keyword>
<sequence length="149" mass="16825">MISSSNGICVRGPGSRGLSPLCSAMSHGRGVRGDRAEKLEAYAPKRIGLGPYHHFRLDLYQMERKKLVAAEKVLKPDQIVNFQQLVVNKLVELEPTVRACYGDYLDLDGDTLAWIWAIDGLFLHYYLGYWNPSFDSSVCTTRLTLYKVI</sequence>
<dbReference type="AlphaFoldDB" id="A0ABC8T0A0"/>